<feature type="compositionally biased region" description="Acidic residues" evidence="1">
    <location>
        <begin position="571"/>
        <end position="613"/>
    </location>
</feature>
<feature type="compositionally biased region" description="Low complexity" evidence="1">
    <location>
        <begin position="217"/>
        <end position="236"/>
    </location>
</feature>
<gene>
    <name evidence="2" type="ORF">C8F04DRAFT_1339278</name>
</gene>
<comment type="caution">
    <text evidence="2">The sequence shown here is derived from an EMBL/GenBank/DDBJ whole genome shotgun (WGS) entry which is preliminary data.</text>
</comment>
<feature type="compositionally biased region" description="Basic and acidic residues" evidence="1">
    <location>
        <begin position="148"/>
        <end position="164"/>
    </location>
</feature>
<dbReference type="Proteomes" id="UP001218188">
    <property type="component" value="Unassembled WGS sequence"/>
</dbReference>
<feature type="compositionally biased region" description="Acidic residues" evidence="1">
    <location>
        <begin position="539"/>
        <end position="559"/>
    </location>
</feature>
<evidence type="ECO:0000313" key="2">
    <source>
        <dbReference type="EMBL" id="KAJ7016995.1"/>
    </source>
</evidence>
<protein>
    <submittedName>
        <fullName evidence="2">Uncharacterized protein</fullName>
    </submittedName>
</protein>
<keyword evidence="3" id="KW-1185">Reference proteome</keyword>
<feature type="compositionally biased region" description="Basic and acidic residues" evidence="1">
    <location>
        <begin position="174"/>
        <end position="184"/>
    </location>
</feature>
<feature type="region of interest" description="Disordered" evidence="1">
    <location>
        <begin position="148"/>
        <end position="202"/>
    </location>
</feature>
<dbReference type="AlphaFoldDB" id="A0AAD6RX77"/>
<proteinExistence type="predicted"/>
<name>A0AAD6RX77_9AGAR</name>
<sequence>MFVPDLLHEIELGVVKSLFIHILRILYDIGGDSVAELDKRFRQIPTFGRSTIQRFDTNVSEIKKLAARNSEDILQCLIPVLEGLLPEPHNGILLSLIFTLATWHAYGKLRMHSSSSIGAFRNVTAEFSASARHFKRTTCKAYTTYELPKEQERRGRRDAAKDPNRVTASSAKVKNSECKHREVKGSCARTNRRNHSRQIANHERRQRLLRAINRHMATAAASEAANAAAAAGESTQPPTPATPSPAAQRTAVTDLLQPQEDPLPRTPPRLHHHISESKRSWLDIYEFPALLILQNDPAVPEFLPKLKAHLLSRLLGLPYDGDETEFSPQDLLNITIMRDRIYSHKVMRVNYTTYDVQGDQDSINPHTHSDIMLLSHEDKDDNPHPYWYARILGIFHTEVCHIGEQSKSARPIRMEFLWLRWFGHDIHHKAGWATRRLHRVGFVDFASGGAFGFIDPSELIRGAHLIPAFHYGLTSDLLPKSIARRPEQNDEDFNYYYVNQFVDRDMFMRYSDNAVGHRTSVPSGSAPPMEPIVSNTVLDNDDMDVNPEPDEEPEVEENLVDGPDGDKEGSDSDFDWSEPEDEPDANEENEEEEGAGELDADGPGGDPDEEDIIDSFGYDSL</sequence>
<evidence type="ECO:0000256" key="1">
    <source>
        <dbReference type="SAM" id="MobiDB-lite"/>
    </source>
</evidence>
<dbReference type="EMBL" id="JARJCM010000444">
    <property type="protein sequence ID" value="KAJ7016995.1"/>
    <property type="molecule type" value="Genomic_DNA"/>
</dbReference>
<reference evidence="2" key="1">
    <citation type="submission" date="2023-03" db="EMBL/GenBank/DDBJ databases">
        <title>Massive genome expansion in bonnet fungi (Mycena s.s.) driven by repeated elements and novel gene families across ecological guilds.</title>
        <authorList>
            <consortium name="Lawrence Berkeley National Laboratory"/>
            <person name="Harder C.B."/>
            <person name="Miyauchi S."/>
            <person name="Viragh M."/>
            <person name="Kuo A."/>
            <person name="Thoen E."/>
            <person name="Andreopoulos B."/>
            <person name="Lu D."/>
            <person name="Skrede I."/>
            <person name="Drula E."/>
            <person name="Henrissat B."/>
            <person name="Morin E."/>
            <person name="Kohler A."/>
            <person name="Barry K."/>
            <person name="LaButti K."/>
            <person name="Morin E."/>
            <person name="Salamov A."/>
            <person name="Lipzen A."/>
            <person name="Mereny Z."/>
            <person name="Hegedus B."/>
            <person name="Baldrian P."/>
            <person name="Stursova M."/>
            <person name="Weitz H."/>
            <person name="Taylor A."/>
            <person name="Grigoriev I.V."/>
            <person name="Nagy L.G."/>
            <person name="Martin F."/>
            <person name="Kauserud H."/>
        </authorList>
    </citation>
    <scope>NUCLEOTIDE SEQUENCE</scope>
    <source>
        <strain evidence="2">CBHHK200</strain>
    </source>
</reference>
<feature type="region of interest" description="Disordered" evidence="1">
    <location>
        <begin position="518"/>
        <end position="621"/>
    </location>
</feature>
<organism evidence="2 3">
    <name type="scientific">Mycena alexandri</name>
    <dbReference type="NCBI Taxonomy" id="1745969"/>
    <lineage>
        <taxon>Eukaryota</taxon>
        <taxon>Fungi</taxon>
        <taxon>Dikarya</taxon>
        <taxon>Basidiomycota</taxon>
        <taxon>Agaricomycotina</taxon>
        <taxon>Agaricomycetes</taxon>
        <taxon>Agaricomycetidae</taxon>
        <taxon>Agaricales</taxon>
        <taxon>Marasmiineae</taxon>
        <taxon>Mycenaceae</taxon>
        <taxon>Mycena</taxon>
    </lineage>
</organism>
<evidence type="ECO:0000313" key="3">
    <source>
        <dbReference type="Proteomes" id="UP001218188"/>
    </source>
</evidence>
<accession>A0AAD6RX77</accession>
<feature type="region of interest" description="Disordered" evidence="1">
    <location>
        <begin position="217"/>
        <end position="251"/>
    </location>
</feature>